<dbReference type="RefSeq" id="WP_263342536.1">
    <property type="nucleotide sequence ID" value="NZ_JAGSYH010000013.1"/>
</dbReference>
<protein>
    <submittedName>
        <fullName evidence="3">DUF3106 domain-containing protein</fullName>
    </submittedName>
</protein>
<gene>
    <name evidence="3" type="ORF">ACFPT7_23225</name>
</gene>
<sequence length="262" mass="29097">MNTACTRTARQAAQFVCLSLVLCLAAFGQHPQGHVGGAPHGAMPQAPRPQMQPGFRSAPQANRQTRGPEPSGRPSGNVQGRPGSAYYAPGVPGAGANRAPQARPEYGGSPYAVRPNPRVPGHLPEWMAQHQNLPIGQQDRLLRQEPGFNRLSPGDQQRQIQELHRLNQMPEAQRERRLGRAEAFERLSPGEQMQVRQSAREEQNLSPDRRAVIRRAFQDLRGVPMDQRQIILNSARYSATFSPQERGILSNLLRIEPYQPAH</sequence>
<reference evidence="4" key="1">
    <citation type="journal article" date="2019" name="Int. J. Syst. Evol. Microbiol.">
        <title>The Global Catalogue of Microorganisms (GCM) 10K type strain sequencing project: providing services to taxonomists for standard genome sequencing and annotation.</title>
        <authorList>
            <consortium name="The Broad Institute Genomics Platform"/>
            <consortium name="The Broad Institute Genome Sequencing Center for Infectious Disease"/>
            <person name="Wu L."/>
            <person name="Ma J."/>
        </authorList>
    </citation>
    <scope>NUCLEOTIDE SEQUENCE [LARGE SCALE GENOMIC DNA]</scope>
    <source>
        <strain evidence="4">JCM 4087</strain>
    </source>
</reference>
<evidence type="ECO:0000256" key="2">
    <source>
        <dbReference type="SAM" id="SignalP"/>
    </source>
</evidence>
<evidence type="ECO:0000256" key="1">
    <source>
        <dbReference type="SAM" id="MobiDB-lite"/>
    </source>
</evidence>
<comment type="caution">
    <text evidence="3">The sequence shown here is derived from an EMBL/GenBank/DDBJ whole genome shotgun (WGS) entry which is preliminary data.</text>
</comment>
<evidence type="ECO:0000313" key="4">
    <source>
        <dbReference type="Proteomes" id="UP001596091"/>
    </source>
</evidence>
<name>A0ABW1ELW0_9BACT</name>
<feature type="chain" id="PRO_5046360589" evidence="2">
    <location>
        <begin position="29"/>
        <end position="262"/>
    </location>
</feature>
<dbReference type="Pfam" id="PF11304">
    <property type="entry name" value="DUF3106"/>
    <property type="match status" value="1"/>
</dbReference>
<dbReference type="Proteomes" id="UP001596091">
    <property type="component" value="Unassembled WGS sequence"/>
</dbReference>
<accession>A0ABW1ELW0</accession>
<feature type="region of interest" description="Disordered" evidence="1">
    <location>
        <begin position="35"/>
        <end position="113"/>
    </location>
</feature>
<proteinExistence type="predicted"/>
<feature type="signal peptide" evidence="2">
    <location>
        <begin position="1"/>
        <end position="28"/>
    </location>
</feature>
<keyword evidence="4" id="KW-1185">Reference proteome</keyword>
<dbReference type="InterPro" id="IPR021455">
    <property type="entry name" value="DUF3106"/>
</dbReference>
<evidence type="ECO:0000313" key="3">
    <source>
        <dbReference type="EMBL" id="MFC5865236.1"/>
    </source>
</evidence>
<feature type="compositionally biased region" description="Low complexity" evidence="1">
    <location>
        <begin position="42"/>
        <end position="53"/>
    </location>
</feature>
<keyword evidence="2" id="KW-0732">Signal</keyword>
<dbReference type="EMBL" id="JBHSPH010000017">
    <property type="protein sequence ID" value="MFC5865236.1"/>
    <property type="molecule type" value="Genomic_DNA"/>
</dbReference>
<organism evidence="3 4">
    <name type="scientific">Acidicapsa dinghuensis</name>
    <dbReference type="NCBI Taxonomy" id="2218256"/>
    <lineage>
        <taxon>Bacteria</taxon>
        <taxon>Pseudomonadati</taxon>
        <taxon>Acidobacteriota</taxon>
        <taxon>Terriglobia</taxon>
        <taxon>Terriglobales</taxon>
        <taxon>Acidobacteriaceae</taxon>
        <taxon>Acidicapsa</taxon>
    </lineage>
</organism>
<feature type="compositionally biased region" description="Low complexity" evidence="1">
    <location>
        <begin position="82"/>
        <end position="96"/>
    </location>
</feature>